<sequence>METIKRKLIDNYWQEKLKNRTGSNRLQLASVASSRITVSTSSIFYFRKLTSGKPLAEFTVLMTVYAVLLRRYFGEQPFIFSKGLPQHEQAPLLYDIAWKPQTLQQQLQTTKALVQEVFRYAAHTIAPGTFESHANAGFFFCRESEGEVFPFSLTVLQETPESWSLKASFDEHFCTPAIATHFLYCFHYWLQHLESYLPLPVTEIPVINEQDRELLLHTYTAGHNAWQHNGLLVSQLEAAVLAHQDRVAVICDSRQLTYAQLNENANRLAWWLMQQHQAGPGDIVAVKLPRNENLLTAIMAVLKTGAAYVPVDVNYPEERQAYIQQDSRARLVLDTAVLQLFMQSQHEMPADNPGTVSQPGDLAYIIYTSGSTGQPKGVMIAHKNAAAFLDWCQSEFAQSRFDIVYAATSHCFDLSIFEMFYTLIAGRKIRILQNALESAQYLQTDNNILLNTVPSVMRALLDEGQDLRNVSVINLAGEPFPPDVARKLVQLPAEVRNLYGPSEDTTYSTCYRLQQRTYRNVPIGKPIAYTQVYILDDALQLLPPGLYGKIYIAGDGLCQGYLHKPALTAEKFVANPFHEGALMYDTGDIGRWLPDGNLEYYGRKDQQVKLNGFRIELGEIEHVILQFSPDIQRAVADVRDAGNDRVLVGYYVAGQAIDVVALKQFLAGRLPAYMVPAQFMALTEIPLNINGKVDRKALADLSWNDLQRRVSVAPRTVTEIRLAALWHKLLNKDKVSVLDNFFEQGGHSLKLSRLAAQLHQEFDVRIPLRDLFNHPVLEDQARLIDSFDKSGYKGIPLLGVQEDYALSSSQRRMWLLSQLEERSAAYHMSAFLLLEGKVDTVLLENSFLQLIARHEILRTVFVENNVGEVRQVIRPPHEQLFRLAIRHTEQLDEALQQELSVPFDLSAGPLLRAVLYPQGAGRYILSFVMHHIISDGWSIDILVREVLAHYNGHSSQLLPLTVQYKDYAAWQQQELLSADMLASRNYWMEQLSGGLPVLEMPLDAVRPAVKTFRGNAVTLDLPAAAFKRLLQHHDATLFMGVLSLVKILLHRYSGQEDIIVGSPVAGRVHADLAHQIGFYVNTLALRASVNAGHSFAQLLAHVKSVAMGAYEHQAYPFDELVESLDLPRDLGRNALFDVLVVLQNNDSAVIATDEFSAAPYEGVENTISKFDLSFNFTELADDIIRLRLEYNTDLYKQDTAHRMALHVKGLLQAVVADAGVAVGQLMYMSDAERQLLLEDFNNTAQPFPLDKTLADLWSAQVKRTPDHTALVSGENVLTYEELDEISSRFSHFLRKQYDVQARSLIGLQLERNEWMIITLLAIWKAGAAYLPIDPAYPAERILYIIKDSGCKLVVDADMVATFRQDEHDHMAHGPVNHHEPEDLAYVIYTSGSTGQPKGVMITHRNLVNYIFAINRHYQVDDQDRIIQVSNIAFDASAEQVLLGLLFGASLYIISREETLDPVLLNQFLRKHRITHIHTVPALLDGVDTGGGLCLKRMVSAGEACPASLAERWSHRLKFYNKYGPTEATISSNIYLVSGQEERTIPVGRPLDNTQIYILDEQQQLQPIGVNGELCIAGAGLARGYLNNPSLTAERFIAHPFRADEKLYRTGDVARWLPDGTIAVSGRADDQVKIRGYRIEPGEITHFILGYEGIQQAVVIAAEIQPGEKDLVAYIVSAADVDIAALRSWLSERLPGYMVPAFFVALESLPLTANGKVDKRRLPLPAGNGERHTNYIAPRNATEQQLATLWQQLLSREAGVKDNFFELGGHSLKLSRLAAAIHQQFSVRVPLKELFLRPVLEEQAAWIAAQEQSAYQRIPVLDVREDYALSSSQRRMWLLSQLGDASTAYHMPAVLELKGTLDKDLLEAGFREVIRRHEILRTVFRENKAGEVRQFIIPAEEIDFSLLPGDDLHADLSAPFDLSAGPLLRACLYGLSEGHYLLGFVMHHIISDGWSIDVLIKEVLHYYNGKGNTPLPALPLQYKDYAAWQQSCLLSPEMAASKAYWLDQFSGPLPVLELPTDGIRPAVKTYQGDFVTVDVPSAALKSLLLAQDATLFMGLLSLVNILLHRYSGQDDIITGSPVAGREHADLSGQLGFYVNTLALRTRLDRQHSFLQLLEQVKTVALGAYEHQAYPFDELVDALDLPRDLSRSALFDVMVVLQNNDRTTIDSDGLQVQPYAGADGGISKFDLLFNFTELSADTVRLRLEYNTDLYQRDTAVRMATHLEGLLLAVVNTPETPLGRLSYLPVAEQETLLHTFNNTTVAYPKDKPLAALFVEQAQRTPDNTALVYEEVRLSYRELDRLSNRLAHYLRQRCQVQRDELVGIQLDRSEWLIITLMAILKSGGAYLPLDTSYPQERIGYMIADSGCRLVIDAAVLEDFREHAADYSEQLPEQVNQPTDLAYVMYTSGSTGKPKGVMIEQRSVVRLVMGCNYVQLKGEEVLLSTGAVSFDATTFEYWSMLLHGGTLVMSSLDVLLDDEQLLQLVNREQVTMMWFTAGWFHQLIDRSPAVFRSLQTVLAGGDKLSATHVRVLQESCPHLAIINGYGPTENTTFSLCHVEEASQTEIPIGRPVSNSTAYVLDKEGQLCPIGVAGEIWVGGDGLARGYLNNPALTAEKFVVHPFIPGERLYKTGDIGRWTASGNLLFCGRADDQVKVRGYRIEPGEITHVIQGYEGIQQAVVIAAEIQPGEKDLVAYIVSAADVDVAALRSWLSERLPGYMVPAFFVALESLPLTANGKVDKRRLPLPAGNGGRHTNYIAPRNATEQQLATLWQQLLSREAGVKDNFFELGGHSLKLSRLAAAIHQQFSVRVPLKELFLRPVLEEQAAWIAAQEQSAYQRIPVLDVREDYALSSSQRRMWLLSQLGDASTAYHMPAVLELEGTLDKDLLEAGFREVIRRHEILRTVFRENKAGEVRQFIIPAEEIDFSLLPGDDLHADLSAPFDLSAGPLLRARLYGLSEGHYLLGFVMHHIISDGWSIDVLIKEVLHYYNGKGNTPLPALPLQYKDYAAWQQSCLLSPEMAASKAYWLDQFSGPLPVLELPTDGIRPAVKTYQGDFVTIDVPSAALKSLLLAQDATLFMGLLSLVNILLHRYSGHDDIITGSPVAGREHADLSGQLGFYVNTLALRTRLDRQHSFLQLLDQVKTVALGAYEHQAYPFDELVDALDLPRDLSRSALFDVMVVLQNNDRTTIDCDGLQAQPYAGADGGISKFDLLFNFTELSADMVRLRLEYNTDLYQRDTAVRMATHLEGLLLAVVNTPEKPLGRLSYLPVAEQETLLHTFNNTTVAYPKDKPLAALFVEQAQRTPDNTALVYEEVRLSYRELDRLSNRLAHYLRQRCQVQRDELVGIQLERSEWLIITLMAILKSGGAYLPLDTSYPQERIGYMIADSGCRLVIDAAVLEDFREHAADYSEQLPEIINQSTDLAYVIYTSGSTGKPKGVMIGQHSVVNLIASQGRSFGVQPTDRILQFSALSFDASVEQIFLALLHGAALVVAPEATRQDPAAMMLLLSAAAITHFHATPSYLEMITPGDYNGLQRVVAGGEPCKRELAESWRGYVTFYNEYGPTETTVTNTLLSYAGQLSIGRPLDNTQIYILDEQQQLQPIGVNGELCIAGAGLARGYLNNPSLTAERFIAHPFRTGERLYRTGDVARWLPDGTIAVSGRADDQVKVRGYRIEPGEITYVIQGYEGIQQAVVIAAEIQPGEKDLVAYIVSAADVDVAALRSWLSERLPGYMVPAFFVTLDSLPLTANGKVDKRRLPLPAGNGERHTNYIAPRNATEQQLATLWQQLLSREAGVKDNFFELGGHSLKLSRLAAAIHQQFSVRVPLKELFLRPVLEEQAAWIAAQEQSAYQRIPVLDVREDYALSSSQRRMWLLSQLGDASTAYHMPAVLELEGTLDKDLLEAGFREVIRRHEILRTVFRKNTAGEVRQFIIPAEEIDFSLLPGEDLHADLSAPFDLSAGPLLRARLYEISEGHYLLGFVMHHIISDGWSIDVLIKEVLHYYNGKGNRPLPALPLQYKDYAAWQQSCLLSPEMAASKAYWLDQFSGPLPVLELPTDGIRPAVKTYQGDFVTIDVPSAALKSLLLAQDATLFMGLLSLVNILLHRYSGQDDIITGSPVAGREHADLSGQLGFYVNTLALRTRLDRQHSFLQLLDQVKTVALGAYEHQAYPFDELVDALDLPRDLSRSALFDVMVVLQNNDRTTIDCDGLQAQPYAGADGGISKFDLLFNFTELSADMVRLRLEYNTDLYQRDTAVRMATHLEGLLLAVVNTPEKPLGRLSYLPVAEQETLLHTFNNTTVAYPKDKPLAALFVEQAQRTPDNTALVYEEVRLSYRELDRLSNRLAHYLRQRCQVQRDELVGIQLERSEWLIITLMAILKSGGAYLPLDTSYPQERIGYMIADSGCRLVIDAAVLEDFREHAADYSEQLPEIINQSTDLAYVIYTSGSTGKPKGVMIGQHSVVNLIASQGRSFGVQPTDRILQFSALSFDASVEQIFLALLHGAALVVAPEATRQDPAAMMLLLSAAAITHFHATPSYLEMITPGDYNGLQRVVAGGEPCKRELAESWRGHVTFYNEYGPTETTVTNTLLSYAGQLSIGRPLDNTQIYILDEQQQLQPIGVNGELCIAGAGLARGYLNNPSLTAERFIAHPFRAGERLYRTGDVARWLPDGTIAVSGRADDQVKVRGYRIELGEIEQAILRQPAVKQVAVVVQELDGDKVIAAFMVSSPAIDKQQLKDSLSQVLPAYMVPSHYVDLAHIPLSSNGKTDKRLLPAVTPADIIRNEYCPPTNETESRLAEIWQEVLGIDRIGIRDNFFELGGHSLKATAMLSRVFREFDVSLDLQLLFRQPTIMYLAENINNAQWLRQQDADRFADKIII</sequence>
<dbReference type="InterPro" id="IPR010071">
    <property type="entry name" value="AA_adenyl_dom"/>
</dbReference>
<dbReference type="InterPro" id="IPR036736">
    <property type="entry name" value="ACP-like_sf"/>
</dbReference>
<dbReference type="Gene3D" id="1.10.1200.10">
    <property type="entry name" value="ACP-like"/>
    <property type="match status" value="5"/>
</dbReference>
<keyword evidence="4" id="KW-0597">Phosphoprotein</keyword>
<dbReference type="Pfam" id="PF13193">
    <property type="entry name" value="AMP-binding_C"/>
    <property type="match status" value="4"/>
</dbReference>
<protein>
    <submittedName>
        <fullName evidence="6">Amino acid adenylation domain-containing protein</fullName>
    </submittedName>
</protein>
<dbReference type="Gene3D" id="3.30.300.30">
    <property type="match status" value="5"/>
</dbReference>
<dbReference type="InterPro" id="IPR001242">
    <property type="entry name" value="Condensation_dom"/>
</dbReference>
<dbReference type="GO" id="GO:0003824">
    <property type="term" value="F:catalytic activity"/>
    <property type="evidence" value="ECO:0007669"/>
    <property type="project" value="InterPro"/>
</dbReference>
<dbReference type="Gene3D" id="2.30.38.10">
    <property type="entry name" value="Luciferase, Domain 3"/>
    <property type="match status" value="5"/>
</dbReference>
<dbReference type="FunFam" id="3.40.50.12780:FF:000012">
    <property type="entry name" value="Non-ribosomal peptide synthetase"/>
    <property type="match status" value="3"/>
</dbReference>
<evidence type="ECO:0000256" key="4">
    <source>
        <dbReference type="ARBA" id="ARBA00022553"/>
    </source>
</evidence>
<dbReference type="InterPro" id="IPR020806">
    <property type="entry name" value="PKS_PP-bd"/>
</dbReference>
<feature type="domain" description="Carrier" evidence="5">
    <location>
        <begin position="4782"/>
        <end position="4857"/>
    </location>
</feature>
<dbReference type="KEGG" id="coy:HF329_10205"/>
<evidence type="ECO:0000259" key="5">
    <source>
        <dbReference type="PROSITE" id="PS50075"/>
    </source>
</evidence>
<feature type="domain" description="Carrier" evidence="5">
    <location>
        <begin position="2757"/>
        <end position="2831"/>
    </location>
</feature>
<dbReference type="Pfam" id="PF00550">
    <property type="entry name" value="PP-binding"/>
    <property type="match status" value="5"/>
</dbReference>
<dbReference type="SUPFAM" id="SSF47336">
    <property type="entry name" value="ACP-like"/>
    <property type="match status" value="5"/>
</dbReference>
<dbReference type="PANTHER" id="PTHR45527">
    <property type="entry name" value="NONRIBOSOMAL PEPTIDE SYNTHETASE"/>
    <property type="match status" value="1"/>
</dbReference>
<evidence type="ECO:0000256" key="3">
    <source>
        <dbReference type="ARBA" id="ARBA00022450"/>
    </source>
</evidence>
<evidence type="ECO:0000256" key="1">
    <source>
        <dbReference type="ARBA" id="ARBA00001957"/>
    </source>
</evidence>
<feature type="domain" description="Carrier" evidence="5">
    <location>
        <begin position="1736"/>
        <end position="1810"/>
    </location>
</feature>
<dbReference type="CDD" id="cd12117">
    <property type="entry name" value="A_NRPS_Srf_like"/>
    <property type="match status" value="1"/>
</dbReference>
<dbReference type="FunFam" id="2.30.38.10:FF:000001">
    <property type="entry name" value="Non-ribosomal peptide synthetase PvdI"/>
    <property type="match status" value="4"/>
</dbReference>
<proteinExistence type="inferred from homology"/>
<dbReference type="Pfam" id="PF00501">
    <property type="entry name" value="AMP-binding"/>
    <property type="match status" value="5"/>
</dbReference>
<evidence type="ECO:0000313" key="7">
    <source>
        <dbReference type="Proteomes" id="UP000502421"/>
    </source>
</evidence>
<evidence type="ECO:0000313" key="6">
    <source>
        <dbReference type="EMBL" id="QJB31664.1"/>
    </source>
</evidence>
<dbReference type="InterPro" id="IPR023213">
    <property type="entry name" value="CAT-like_dom_sf"/>
</dbReference>
<dbReference type="RefSeq" id="WP_168803922.1">
    <property type="nucleotide sequence ID" value="NZ_CP051205.1"/>
</dbReference>
<dbReference type="Proteomes" id="UP000502421">
    <property type="component" value="Chromosome"/>
</dbReference>
<comment type="similarity">
    <text evidence="2">Belongs to the ATP-dependent AMP-binding enzyme family.</text>
</comment>
<dbReference type="SMART" id="SM00823">
    <property type="entry name" value="PKS_PP"/>
    <property type="match status" value="4"/>
</dbReference>
<keyword evidence="3" id="KW-0596">Phosphopantetheine</keyword>
<organism evidence="6 7">
    <name type="scientific">Chitinophaga oryzae</name>
    <dbReference type="NCBI Taxonomy" id="2725414"/>
    <lineage>
        <taxon>Bacteria</taxon>
        <taxon>Pseudomonadati</taxon>
        <taxon>Bacteroidota</taxon>
        <taxon>Chitinophagia</taxon>
        <taxon>Chitinophagales</taxon>
        <taxon>Chitinophagaceae</taxon>
        <taxon>Chitinophaga</taxon>
    </lineage>
</organism>
<dbReference type="SUPFAM" id="SSF52777">
    <property type="entry name" value="CoA-dependent acyltransferases"/>
    <property type="match status" value="8"/>
</dbReference>
<feature type="domain" description="Carrier" evidence="5">
    <location>
        <begin position="3770"/>
        <end position="3844"/>
    </location>
</feature>
<dbReference type="Gene3D" id="3.30.559.10">
    <property type="entry name" value="Chloramphenicol acetyltransferase-like domain"/>
    <property type="match status" value="4"/>
</dbReference>
<dbReference type="InterPro" id="IPR006162">
    <property type="entry name" value="Ppantetheine_attach_site"/>
</dbReference>
<dbReference type="GO" id="GO:0044550">
    <property type="term" value="P:secondary metabolite biosynthetic process"/>
    <property type="evidence" value="ECO:0007669"/>
    <property type="project" value="UniProtKB-ARBA"/>
</dbReference>
<dbReference type="PROSITE" id="PS50075">
    <property type="entry name" value="CARRIER"/>
    <property type="match status" value="5"/>
</dbReference>
<feature type="domain" description="Carrier" evidence="5">
    <location>
        <begin position="713"/>
        <end position="788"/>
    </location>
</feature>
<gene>
    <name evidence="6" type="ORF">HF329_10205</name>
</gene>
<dbReference type="Pfam" id="PF00668">
    <property type="entry name" value="Condensation"/>
    <property type="match status" value="4"/>
</dbReference>
<dbReference type="Gene3D" id="3.40.50.980">
    <property type="match status" value="10"/>
</dbReference>
<dbReference type="GO" id="GO:0043041">
    <property type="term" value="P:amino acid activation for nonribosomal peptide biosynthetic process"/>
    <property type="evidence" value="ECO:0007669"/>
    <property type="project" value="TreeGrafter"/>
</dbReference>
<dbReference type="SUPFAM" id="SSF56801">
    <property type="entry name" value="Acetyl-CoA synthetase-like"/>
    <property type="match status" value="5"/>
</dbReference>
<dbReference type="InterPro" id="IPR009081">
    <property type="entry name" value="PP-bd_ACP"/>
</dbReference>
<dbReference type="GO" id="GO:0031177">
    <property type="term" value="F:phosphopantetheine binding"/>
    <property type="evidence" value="ECO:0007669"/>
    <property type="project" value="InterPro"/>
</dbReference>
<dbReference type="PROSITE" id="PS00012">
    <property type="entry name" value="PHOSPHOPANTETHEINE"/>
    <property type="match status" value="1"/>
</dbReference>
<dbReference type="NCBIfam" id="NF003417">
    <property type="entry name" value="PRK04813.1"/>
    <property type="match status" value="5"/>
</dbReference>
<dbReference type="CDD" id="cd19531">
    <property type="entry name" value="LCL_NRPS-like"/>
    <property type="match status" value="4"/>
</dbReference>
<dbReference type="Gene3D" id="3.30.559.30">
    <property type="entry name" value="Nonribosomal peptide synthetase, condensation domain"/>
    <property type="match status" value="4"/>
</dbReference>
<dbReference type="CDD" id="cd05930">
    <property type="entry name" value="A_NRPS"/>
    <property type="match status" value="4"/>
</dbReference>
<dbReference type="PROSITE" id="PS00455">
    <property type="entry name" value="AMP_BINDING"/>
    <property type="match status" value="5"/>
</dbReference>
<accession>A0AAE7D7F7</accession>
<dbReference type="FunFam" id="3.30.300.30:FF:000015">
    <property type="entry name" value="Nonribosomal peptide synthase SidD"/>
    <property type="match status" value="1"/>
</dbReference>
<dbReference type="InterPro" id="IPR000873">
    <property type="entry name" value="AMP-dep_synth/lig_dom"/>
</dbReference>
<comment type="cofactor">
    <cofactor evidence="1">
        <name>pantetheine 4'-phosphate</name>
        <dbReference type="ChEBI" id="CHEBI:47942"/>
    </cofactor>
</comment>
<dbReference type="InterPro" id="IPR020845">
    <property type="entry name" value="AMP-binding_CS"/>
</dbReference>
<name>A0AAE7D7F7_9BACT</name>
<dbReference type="FunFam" id="3.30.300.30:FF:000010">
    <property type="entry name" value="Enterobactin synthetase component F"/>
    <property type="match status" value="3"/>
</dbReference>
<dbReference type="NCBIfam" id="TIGR01733">
    <property type="entry name" value="AA-adenyl-dom"/>
    <property type="match status" value="5"/>
</dbReference>
<evidence type="ECO:0000256" key="2">
    <source>
        <dbReference type="ARBA" id="ARBA00006432"/>
    </source>
</evidence>
<dbReference type="GO" id="GO:0005829">
    <property type="term" value="C:cytosol"/>
    <property type="evidence" value="ECO:0007669"/>
    <property type="project" value="TreeGrafter"/>
</dbReference>
<dbReference type="FunFam" id="1.10.1200.10:FF:000005">
    <property type="entry name" value="Nonribosomal peptide synthetase 1"/>
    <property type="match status" value="2"/>
</dbReference>
<dbReference type="PANTHER" id="PTHR45527:SF1">
    <property type="entry name" value="FATTY ACID SYNTHASE"/>
    <property type="match status" value="1"/>
</dbReference>
<dbReference type="EMBL" id="CP051205">
    <property type="protein sequence ID" value="QJB31664.1"/>
    <property type="molecule type" value="Genomic_DNA"/>
</dbReference>
<reference evidence="7" key="1">
    <citation type="submission" date="2020-04" db="EMBL/GenBank/DDBJ databases">
        <authorList>
            <person name="Kittiwongwattana C."/>
        </authorList>
    </citation>
    <scope>NUCLEOTIDE SEQUENCE [LARGE SCALE GENOMIC DNA]</scope>
    <source>
        <strain evidence="7">1310</strain>
    </source>
</reference>
<dbReference type="FunFam" id="3.40.50.980:FF:000001">
    <property type="entry name" value="Non-ribosomal peptide synthetase"/>
    <property type="match status" value="4"/>
</dbReference>
<dbReference type="InterPro" id="IPR045851">
    <property type="entry name" value="AMP-bd_C_sf"/>
</dbReference>
<dbReference type="InterPro" id="IPR025110">
    <property type="entry name" value="AMP-bd_C"/>
</dbReference>